<accession>A0A2Z6P4D0</accession>
<evidence type="ECO:0000256" key="1">
    <source>
        <dbReference type="SAM" id="Phobius"/>
    </source>
</evidence>
<dbReference type="EMBL" id="DF973661">
    <property type="protein sequence ID" value="GAU37217.1"/>
    <property type="molecule type" value="Genomic_DNA"/>
</dbReference>
<sequence length="113" mass="12668">MVVVTVGGSFSVFVAVFPAGVEEFWGDFVRCPVRGVLPSSSDFGRFRFWVVRGACCVSDFMFSSWWCFIFSSLCSTTEILGGGLKWTRFFVVSAVIVFGCGPTALRRFRYVER</sequence>
<name>A0A2Z6P4D0_TRISU</name>
<keyword evidence="1" id="KW-1133">Transmembrane helix</keyword>
<protein>
    <submittedName>
        <fullName evidence="2">Uncharacterized protein</fullName>
    </submittedName>
</protein>
<keyword evidence="1" id="KW-0812">Transmembrane</keyword>
<organism evidence="2 3">
    <name type="scientific">Trifolium subterraneum</name>
    <name type="common">Subterranean clover</name>
    <dbReference type="NCBI Taxonomy" id="3900"/>
    <lineage>
        <taxon>Eukaryota</taxon>
        <taxon>Viridiplantae</taxon>
        <taxon>Streptophyta</taxon>
        <taxon>Embryophyta</taxon>
        <taxon>Tracheophyta</taxon>
        <taxon>Spermatophyta</taxon>
        <taxon>Magnoliopsida</taxon>
        <taxon>eudicotyledons</taxon>
        <taxon>Gunneridae</taxon>
        <taxon>Pentapetalae</taxon>
        <taxon>rosids</taxon>
        <taxon>fabids</taxon>
        <taxon>Fabales</taxon>
        <taxon>Fabaceae</taxon>
        <taxon>Papilionoideae</taxon>
        <taxon>50 kb inversion clade</taxon>
        <taxon>NPAAA clade</taxon>
        <taxon>Hologalegina</taxon>
        <taxon>IRL clade</taxon>
        <taxon>Trifolieae</taxon>
        <taxon>Trifolium</taxon>
    </lineage>
</organism>
<evidence type="ECO:0000313" key="3">
    <source>
        <dbReference type="Proteomes" id="UP000242715"/>
    </source>
</evidence>
<feature type="transmembrane region" description="Helical" evidence="1">
    <location>
        <begin position="86"/>
        <end position="105"/>
    </location>
</feature>
<reference evidence="3" key="1">
    <citation type="journal article" date="2017" name="Front. Plant Sci.">
        <title>Climate Clever Clovers: New Paradigm to Reduce the Environmental Footprint of Ruminants by Breeding Low Methanogenic Forages Utilizing Haplotype Variation.</title>
        <authorList>
            <person name="Kaur P."/>
            <person name="Appels R."/>
            <person name="Bayer P.E."/>
            <person name="Keeble-Gagnere G."/>
            <person name="Wang J."/>
            <person name="Hirakawa H."/>
            <person name="Shirasawa K."/>
            <person name="Vercoe P."/>
            <person name="Stefanova K."/>
            <person name="Durmic Z."/>
            <person name="Nichols P."/>
            <person name="Revell C."/>
            <person name="Isobe S.N."/>
            <person name="Edwards D."/>
            <person name="Erskine W."/>
        </authorList>
    </citation>
    <scope>NUCLEOTIDE SEQUENCE [LARGE SCALE GENOMIC DNA]</scope>
    <source>
        <strain evidence="3">cv. Daliak</strain>
    </source>
</reference>
<gene>
    <name evidence="2" type="ORF">TSUD_144510</name>
</gene>
<dbReference type="Proteomes" id="UP000242715">
    <property type="component" value="Unassembled WGS sequence"/>
</dbReference>
<keyword evidence="3" id="KW-1185">Reference proteome</keyword>
<proteinExistence type="predicted"/>
<dbReference type="AlphaFoldDB" id="A0A2Z6P4D0"/>
<keyword evidence="1" id="KW-0472">Membrane</keyword>
<feature type="transmembrane region" description="Helical" evidence="1">
    <location>
        <begin position="6"/>
        <end position="25"/>
    </location>
</feature>
<evidence type="ECO:0000313" key="2">
    <source>
        <dbReference type="EMBL" id="GAU37217.1"/>
    </source>
</evidence>